<dbReference type="SMART" id="SM00515">
    <property type="entry name" value="eIF5C"/>
    <property type="match status" value="1"/>
</dbReference>
<comment type="caution">
    <text evidence="8">The sequence shown here is derived from an EMBL/GenBank/DDBJ whole genome shotgun (WGS) entry which is preliminary data.</text>
</comment>
<dbReference type="AlphaFoldDB" id="A0AAD5X8L2"/>
<evidence type="ECO:0000313" key="8">
    <source>
        <dbReference type="EMBL" id="KAJ3056961.1"/>
    </source>
</evidence>
<dbReference type="FunFam" id="2.20.25.350:FF:000001">
    <property type="entry name" value="Eukaryotic translation initiation factor 5"/>
    <property type="match status" value="1"/>
</dbReference>
<dbReference type="InterPro" id="IPR016190">
    <property type="entry name" value="Transl_init_fac_IF2/IF5_Zn-bd"/>
</dbReference>
<feature type="region of interest" description="Disordered" evidence="6">
    <location>
        <begin position="149"/>
        <end position="219"/>
    </location>
</feature>
<dbReference type="SUPFAM" id="SSF100966">
    <property type="entry name" value="Translation initiation factor 2 beta, aIF2beta, N-terminal domain"/>
    <property type="match status" value="1"/>
</dbReference>
<protein>
    <recommendedName>
        <fullName evidence="7">W2 domain-containing protein</fullName>
    </recommendedName>
</protein>
<keyword evidence="4" id="KW-0648">Protein biosynthesis</keyword>
<feature type="compositionally biased region" description="Basic residues" evidence="6">
    <location>
        <begin position="151"/>
        <end position="160"/>
    </location>
</feature>
<keyword evidence="2" id="KW-0396">Initiation factor</keyword>
<evidence type="ECO:0000256" key="3">
    <source>
        <dbReference type="ARBA" id="ARBA00022741"/>
    </source>
</evidence>
<dbReference type="InterPro" id="IPR002735">
    <property type="entry name" value="Transl_init_fac_IF2/IF5_dom"/>
</dbReference>
<dbReference type="GO" id="GO:0001732">
    <property type="term" value="P:formation of cytoplasmic translation initiation complex"/>
    <property type="evidence" value="ECO:0007669"/>
    <property type="project" value="TreeGrafter"/>
</dbReference>
<dbReference type="Gene3D" id="1.25.40.180">
    <property type="match status" value="1"/>
</dbReference>
<dbReference type="PANTHER" id="PTHR23001:SF7">
    <property type="entry name" value="EUKARYOTIC TRANSLATION INITIATION FACTOR 5"/>
    <property type="match status" value="1"/>
</dbReference>
<evidence type="ECO:0000259" key="7">
    <source>
        <dbReference type="PROSITE" id="PS51363"/>
    </source>
</evidence>
<dbReference type="FunFam" id="1.25.40.180:FF:000031">
    <property type="entry name" value="Eukaryotic translation initiation factor 5"/>
    <property type="match status" value="1"/>
</dbReference>
<evidence type="ECO:0000256" key="2">
    <source>
        <dbReference type="ARBA" id="ARBA00022540"/>
    </source>
</evidence>
<organism evidence="8 9">
    <name type="scientific">Rhizophlyctis rosea</name>
    <dbReference type="NCBI Taxonomy" id="64517"/>
    <lineage>
        <taxon>Eukaryota</taxon>
        <taxon>Fungi</taxon>
        <taxon>Fungi incertae sedis</taxon>
        <taxon>Chytridiomycota</taxon>
        <taxon>Chytridiomycota incertae sedis</taxon>
        <taxon>Chytridiomycetes</taxon>
        <taxon>Rhizophlyctidales</taxon>
        <taxon>Rhizophlyctidaceae</taxon>
        <taxon>Rhizophlyctis</taxon>
    </lineage>
</organism>
<evidence type="ECO:0000256" key="5">
    <source>
        <dbReference type="ARBA" id="ARBA00023134"/>
    </source>
</evidence>
<keyword evidence="3" id="KW-0547">Nucleotide-binding</keyword>
<dbReference type="SUPFAM" id="SSF75689">
    <property type="entry name" value="Zinc-binding domain of translation initiation factor 2 beta"/>
    <property type="match status" value="1"/>
</dbReference>
<dbReference type="GO" id="GO:0003743">
    <property type="term" value="F:translation initiation factor activity"/>
    <property type="evidence" value="ECO:0007669"/>
    <property type="project" value="UniProtKB-KW"/>
</dbReference>
<gene>
    <name evidence="8" type="ORF">HK097_002339</name>
</gene>
<dbReference type="GO" id="GO:0005829">
    <property type="term" value="C:cytosol"/>
    <property type="evidence" value="ECO:0007669"/>
    <property type="project" value="TreeGrafter"/>
</dbReference>
<feature type="domain" description="W2" evidence="7">
    <location>
        <begin position="246"/>
        <end position="402"/>
    </location>
</feature>
<dbReference type="SMART" id="SM00653">
    <property type="entry name" value="eIF2B_5"/>
    <property type="match status" value="1"/>
</dbReference>
<proteinExistence type="inferred from homology"/>
<dbReference type="GO" id="GO:0005092">
    <property type="term" value="F:GDP-dissociation inhibitor activity"/>
    <property type="evidence" value="ECO:0007669"/>
    <property type="project" value="TreeGrafter"/>
</dbReference>
<keyword evidence="5" id="KW-0342">GTP-binding</keyword>
<dbReference type="CDD" id="cd11561">
    <property type="entry name" value="W2_eIF5"/>
    <property type="match status" value="1"/>
</dbReference>
<dbReference type="PROSITE" id="PS51363">
    <property type="entry name" value="W2"/>
    <property type="match status" value="1"/>
</dbReference>
<comment type="similarity">
    <text evidence="1">Belongs to the eIF-2-beta/eIF-5 family.</text>
</comment>
<dbReference type="SUPFAM" id="SSF48371">
    <property type="entry name" value="ARM repeat"/>
    <property type="match status" value="1"/>
</dbReference>
<dbReference type="FunFam" id="3.30.30.170:FF:000002">
    <property type="entry name" value="Eukaryotic translation initiation factor 5"/>
    <property type="match status" value="1"/>
</dbReference>
<dbReference type="InterPro" id="IPR016189">
    <property type="entry name" value="Transl_init_fac_IF2/IF5_N"/>
</dbReference>
<accession>A0AAD5X8L2</accession>
<evidence type="ECO:0000313" key="9">
    <source>
        <dbReference type="Proteomes" id="UP001212841"/>
    </source>
</evidence>
<dbReference type="Gene3D" id="3.30.30.170">
    <property type="match status" value="1"/>
</dbReference>
<dbReference type="InterPro" id="IPR045196">
    <property type="entry name" value="IF2/IF5"/>
</dbReference>
<dbReference type="PANTHER" id="PTHR23001">
    <property type="entry name" value="EUKARYOTIC TRANSLATION INITIATION FACTOR"/>
    <property type="match status" value="1"/>
</dbReference>
<dbReference type="GO" id="GO:0071074">
    <property type="term" value="F:eukaryotic initiation factor eIF2 binding"/>
    <property type="evidence" value="ECO:0007669"/>
    <property type="project" value="TreeGrafter"/>
</dbReference>
<evidence type="ECO:0000256" key="4">
    <source>
        <dbReference type="ARBA" id="ARBA00022917"/>
    </source>
</evidence>
<sequence length="405" mass="44769">MAGVVNIRRDVSDKFYRYKMPKIIAKVEGKGNGIKTVISNISEVAKSLSRPPTYPTKFFGCELGALVKFEEKADRYIVNGAHTADKLQDLLDSFIDKFVLCPSCQNPETDLTITKDEIIMRNCKACGAVKPVPMQHKLTTFILKDIPSNSKKSKKERRAAKNANAEGNGMPTPPETASNGSGDEDGADEELTRRINAEAAALPTAEDVGDDDDWAEDTSPEAVAARMKELAVSGAVAKMTVGDDDEEDGDDPLEAFANYITENPKASDADIVAQVEKLSIRDDKVCVVLPQVLLDEKVLTQKQIPKRAALLKKFLKSEKCQKGLLGGVERLVGHNHKELLPKVAMVLKALYDEDLVEEEVMLAWGEKASKKYVDRKVSKEIREKAQPFLNWLKEAEEEDDDEDSE</sequence>
<evidence type="ECO:0000256" key="1">
    <source>
        <dbReference type="ARBA" id="ARBA00010397"/>
    </source>
</evidence>
<reference evidence="8" key="1">
    <citation type="submission" date="2020-05" db="EMBL/GenBank/DDBJ databases">
        <title>Phylogenomic resolution of chytrid fungi.</title>
        <authorList>
            <person name="Stajich J.E."/>
            <person name="Amses K."/>
            <person name="Simmons R."/>
            <person name="Seto K."/>
            <person name="Myers J."/>
            <person name="Bonds A."/>
            <person name="Quandt C.A."/>
            <person name="Barry K."/>
            <person name="Liu P."/>
            <person name="Grigoriev I."/>
            <person name="Longcore J.E."/>
            <person name="James T.Y."/>
        </authorList>
    </citation>
    <scope>NUCLEOTIDE SEQUENCE</scope>
    <source>
        <strain evidence="8">JEL0318</strain>
    </source>
</reference>
<dbReference type="Proteomes" id="UP001212841">
    <property type="component" value="Unassembled WGS sequence"/>
</dbReference>
<dbReference type="InterPro" id="IPR003307">
    <property type="entry name" value="W2_domain"/>
</dbReference>
<keyword evidence="9" id="KW-1185">Reference proteome</keyword>
<dbReference type="Pfam" id="PF01873">
    <property type="entry name" value="eIF-5_eIF-2B"/>
    <property type="match status" value="1"/>
</dbReference>
<feature type="compositionally biased region" description="Acidic residues" evidence="6">
    <location>
        <begin position="207"/>
        <end position="219"/>
    </location>
</feature>
<dbReference type="EMBL" id="JADGJD010000015">
    <property type="protein sequence ID" value="KAJ3056961.1"/>
    <property type="molecule type" value="Genomic_DNA"/>
</dbReference>
<dbReference type="GO" id="GO:0005525">
    <property type="term" value="F:GTP binding"/>
    <property type="evidence" value="ECO:0007669"/>
    <property type="project" value="UniProtKB-KW"/>
</dbReference>
<dbReference type="Gene3D" id="2.20.25.350">
    <property type="match status" value="1"/>
</dbReference>
<dbReference type="Pfam" id="PF02020">
    <property type="entry name" value="W2"/>
    <property type="match status" value="1"/>
</dbReference>
<evidence type="ECO:0000256" key="6">
    <source>
        <dbReference type="SAM" id="MobiDB-lite"/>
    </source>
</evidence>
<dbReference type="InterPro" id="IPR016024">
    <property type="entry name" value="ARM-type_fold"/>
</dbReference>
<name>A0AAD5X8L2_9FUNG</name>